<organism evidence="1 2">
    <name type="scientific">Gimesia maris</name>
    <dbReference type="NCBI Taxonomy" id="122"/>
    <lineage>
        <taxon>Bacteria</taxon>
        <taxon>Pseudomonadati</taxon>
        <taxon>Planctomycetota</taxon>
        <taxon>Planctomycetia</taxon>
        <taxon>Planctomycetales</taxon>
        <taxon>Planctomycetaceae</taxon>
        <taxon>Gimesia</taxon>
    </lineage>
</organism>
<evidence type="ECO:0000313" key="2">
    <source>
        <dbReference type="Proteomes" id="UP000263642"/>
    </source>
</evidence>
<reference evidence="1 2" key="1">
    <citation type="journal article" date="2018" name="Nat. Biotechnol.">
        <title>A standardized bacterial taxonomy based on genome phylogeny substantially revises the tree of life.</title>
        <authorList>
            <person name="Parks D.H."/>
            <person name="Chuvochina M."/>
            <person name="Waite D.W."/>
            <person name="Rinke C."/>
            <person name="Skarshewski A."/>
            <person name="Chaumeil P.A."/>
            <person name="Hugenholtz P."/>
        </authorList>
    </citation>
    <scope>NUCLEOTIDE SEQUENCE [LARGE SCALE GENOMIC DNA]</scope>
    <source>
        <strain evidence="1">UBA9375</strain>
    </source>
</reference>
<evidence type="ECO:0000313" key="1">
    <source>
        <dbReference type="EMBL" id="HCO23569.1"/>
    </source>
</evidence>
<gene>
    <name evidence="1" type="ORF">DIT97_11105</name>
</gene>
<proteinExistence type="predicted"/>
<comment type="caution">
    <text evidence="1">The sequence shown here is derived from an EMBL/GenBank/DDBJ whole genome shotgun (WGS) entry which is preliminary data.</text>
</comment>
<sequence>MGIFSFISFTVTVIKQDVRNKGQQITISFFLFEAFTEKTIGKSRYDSSIIEIEYIQFWNSEDLWEEPQ</sequence>
<dbReference type="Proteomes" id="UP000263642">
    <property type="component" value="Unassembled WGS sequence"/>
</dbReference>
<protein>
    <submittedName>
        <fullName evidence="1">Uncharacterized protein</fullName>
    </submittedName>
</protein>
<dbReference type="AlphaFoldDB" id="A0A3D3R482"/>
<dbReference type="EMBL" id="DQAY01000062">
    <property type="protein sequence ID" value="HCO23569.1"/>
    <property type="molecule type" value="Genomic_DNA"/>
</dbReference>
<name>A0A3D3R482_9PLAN</name>
<accession>A0A3D3R482</accession>